<dbReference type="EMBL" id="JBBPBM010000128">
    <property type="protein sequence ID" value="KAK8505288.1"/>
    <property type="molecule type" value="Genomic_DNA"/>
</dbReference>
<reference evidence="2 3" key="1">
    <citation type="journal article" date="2024" name="G3 (Bethesda)">
        <title>Genome assembly of Hibiscus sabdariffa L. provides insights into metabolisms of medicinal natural products.</title>
        <authorList>
            <person name="Kim T."/>
        </authorList>
    </citation>
    <scope>NUCLEOTIDE SEQUENCE [LARGE SCALE GENOMIC DNA]</scope>
    <source>
        <strain evidence="2">TK-2024</strain>
        <tissue evidence="2">Old leaves</tissue>
    </source>
</reference>
<feature type="transmembrane region" description="Helical" evidence="1">
    <location>
        <begin position="45"/>
        <end position="67"/>
    </location>
</feature>
<evidence type="ECO:0000313" key="3">
    <source>
        <dbReference type="Proteomes" id="UP001472677"/>
    </source>
</evidence>
<evidence type="ECO:0000313" key="2">
    <source>
        <dbReference type="EMBL" id="KAK8505288.1"/>
    </source>
</evidence>
<name>A0ABR2BFS4_9ROSI</name>
<keyword evidence="1" id="KW-0472">Membrane</keyword>
<sequence>MTQFDSYPNSTAAAGHLSTNVSRIPPPFCPFFSRSGEFVRKDSEIFYFLDIIFLDAVGVSFFTFRFLL</sequence>
<comment type="caution">
    <text evidence="2">The sequence shown here is derived from an EMBL/GenBank/DDBJ whole genome shotgun (WGS) entry which is preliminary data.</text>
</comment>
<gene>
    <name evidence="2" type="ORF">V6N12_067257</name>
</gene>
<keyword evidence="1" id="KW-0812">Transmembrane</keyword>
<organism evidence="2 3">
    <name type="scientific">Hibiscus sabdariffa</name>
    <name type="common">roselle</name>
    <dbReference type="NCBI Taxonomy" id="183260"/>
    <lineage>
        <taxon>Eukaryota</taxon>
        <taxon>Viridiplantae</taxon>
        <taxon>Streptophyta</taxon>
        <taxon>Embryophyta</taxon>
        <taxon>Tracheophyta</taxon>
        <taxon>Spermatophyta</taxon>
        <taxon>Magnoliopsida</taxon>
        <taxon>eudicotyledons</taxon>
        <taxon>Gunneridae</taxon>
        <taxon>Pentapetalae</taxon>
        <taxon>rosids</taxon>
        <taxon>malvids</taxon>
        <taxon>Malvales</taxon>
        <taxon>Malvaceae</taxon>
        <taxon>Malvoideae</taxon>
        <taxon>Hibiscus</taxon>
    </lineage>
</organism>
<accession>A0ABR2BFS4</accession>
<protein>
    <submittedName>
        <fullName evidence="2">Uncharacterized protein</fullName>
    </submittedName>
</protein>
<proteinExistence type="predicted"/>
<dbReference type="Proteomes" id="UP001472677">
    <property type="component" value="Unassembled WGS sequence"/>
</dbReference>
<keyword evidence="1" id="KW-1133">Transmembrane helix</keyword>
<evidence type="ECO:0000256" key="1">
    <source>
        <dbReference type="SAM" id="Phobius"/>
    </source>
</evidence>
<keyword evidence="3" id="KW-1185">Reference proteome</keyword>